<evidence type="ECO:0000313" key="2">
    <source>
        <dbReference type="Proteomes" id="UP000297540"/>
    </source>
</evidence>
<reference evidence="1 2" key="1">
    <citation type="journal article" date="2017" name="Int. J. Syst. Evol. Microbiol.">
        <title>Mucilaginibacterpsychrotolerans sp. nov., isolated from peatlands.</title>
        <authorList>
            <person name="Deng Y."/>
            <person name="Shen L."/>
            <person name="Xu B."/>
            <person name="Liu Y."/>
            <person name="Gu Z."/>
            <person name="Liu H."/>
            <person name="Zhou Y."/>
        </authorList>
    </citation>
    <scope>NUCLEOTIDE SEQUENCE [LARGE SCALE GENOMIC DNA]</scope>
    <source>
        <strain evidence="1 2">NH7-4</strain>
    </source>
</reference>
<keyword evidence="2" id="KW-1185">Reference proteome</keyword>
<name>A0A4Y8SBC8_9SPHI</name>
<sequence>MKVAKTARNKGFEAQELGNIAENTFSDLVQIWLAGTGVNRPSRLTPDSQKIDFVVELPSLWKGMTSMRTHWQIKSSSQKFTKHRHPELDSDCFHFSFRPNDLRSLKESVLQDEHFYLAFAHNVSNAQSSALLLLPPNERFVWYCIDLSQQMIREGEENYLVIPEQNVLNLSTFSLLWSSLWVEKFYDALTSRTISEIPDLGKMIRRVYPNSKETNLSPVNWNVITNNLSKYEKEFEKKEFTKVSLSLGIGSLLENITKKLYSKSGKLDTIQTYCPESLYGTANLWLFAKSYHDFMGASGVVLEKGKAGQNLRILPLPDDPERMSKLEKVCIWHIVLLYSALKVEVRIIYCPKIDAGSDHSYYGGGIGYFPWLNISDDGLTWMIENNIDATNSRHRDFINEHMNNIFINPYRQNIFGIANSFDLHPDDLRTAPKCPKQLFAKSSSFIEYPSGIFGGAGFHFLEKVKQQIYR</sequence>
<dbReference type="AlphaFoldDB" id="A0A4Y8SBC8"/>
<dbReference type="Proteomes" id="UP000297540">
    <property type="component" value="Unassembled WGS sequence"/>
</dbReference>
<comment type="caution">
    <text evidence="1">The sequence shown here is derived from an EMBL/GenBank/DDBJ whole genome shotgun (WGS) entry which is preliminary data.</text>
</comment>
<proteinExistence type="predicted"/>
<gene>
    <name evidence="1" type="ORF">E2R66_16760</name>
</gene>
<dbReference type="EMBL" id="SOZE01000017">
    <property type="protein sequence ID" value="TFF36192.1"/>
    <property type="molecule type" value="Genomic_DNA"/>
</dbReference>
<protein>
    <submittedName>
        <fullName evidence="1">DUF4365 domain-containing protein</fullName>
    </submittedName>
</protein>
<evidence type="ECO:0000313" key="1">
    <source>
        <dbReference type="EMBL" id="TFF36192.1"/>
    </source>
</evidence>
<organism evidence="1 2">
    <name type="scientific">Mucilaginibacter psychrotolerans</name>
    <dbReference type="NCBI Taxonomy" id="1524096"/>
    <lineage>
        <taxon>Bacteria</taxon>
        <taxon>Pseudomonadati</taxon>
        <taxon>Bacteroidota</taxon>
        <taxon>Sphingobacteriia</taxon>
        <taxon>Sphingobacteriales</taxon>
        <taxon>Sphingobacteriaceae</taxon>
        <taxon>Mucilaginibacter</taxon>
    </lineage>
</organism>
<accession>A0A4Y8SBC8</accession>